<organism evidence="9">
    <name type="scientific">Colaphellus bowringi</name>
    <dbReference type="NCBI Taxonomy" id="561076"/>
    <lineage>
        <taxon>Eukaryota</taxon>
        <taxon>Metazoa</taxon>
        <taxon>Ecdysozoa</taxon>
        <taxon>Arthropoda</taxon>
        <taxon>Hexapoda</taxon>
        <taxon>Insecta</taxon>
        <taxon>Pterygota</taxon>
        <taxon>Neoptera</taxon>
        <taxon>Endopterygota</taxon>
        <taxon>Coleoptera</taxon>
        <taxon>Polyphaga</taxon>
        <taxon>Cucujiformia</taxon>
        <taxon>Chrysomeloidea</taxon>
        <taxon>Chrysomelidae</taxon>
        <taxon>Chrysomelinae</taxon>
        <taxon>Chrysomelini</taxon>
        <taxon>Colaphellus</taxon>
    </lineage>
</organism>
<comment type="similarity">
    <text evidence="1">Belongs to the AB hydrolase superfamily. Lipase family.</text>
</comment>
<evidence type="ECO:0000259" key="8">
    <source>
        <dbReference type="Pfam" id="PF00561"/>
    </source>
</evidence>
<evidence type="ECO:0000256" key="5">
    <source>
        <dbReference type="ARBA" id="ARBA00023098"/>
    </source>
</evidence>
<dbReference type="GO" id="GO:0016042">
    <property type="term" value="P:lipid catabolic process"/>
    <property type="evidence" value="ECO:0007669"/>
    <property type="project" value="UniProtKB-KW"/>
</dbReference>
<keyword evidence="6" id="KW-0325">Glycoprotein</keyword>
<keyword evidence="5" id="KW-0443">Lipid metabolism</keyword>
<sequence>MRLCIIILCILINEGSTNFDTPGGINFNLQHARSVFSQALDSLEKILEGTGSLVTIALDQIKVCVRTVIESIEEKFEATNINKGGIRKPAATSRTLQNKNLSQNKGTTKGHIDAEAWSELLDSIAEVNDNSKSTASQVRTLKKLPPPPTPVDLIKEAGYPAESHYVITPPGYILNLNRIPHGKNRRKTKRVAYLQHGFIDSTYSWVHDFGGALAYILADAGYDVWMGDARGNTYSRNHTTLDPDDDPEFWNYSWHDMAVEDLPAIIDYIIKHTGTDGIYYVGHSQGGTMFYAMTASKPEMNSKIKAHVSMSPITYAGHTKSPVMKLLADYRGPLEKFLHRIGANEFLPHREMGEVPASICSEGVGPILCSMLLFAIEGYGPDQMNVTITSEIMKYIPAGASIKQSLHFLANMKSGRFAQFDYGHFGNLKRYGSLSPPEYDLKKVTAPTYLIYTSSDWLSDAMDNDKVYEELPNCIGRTILKDPAFNHIDLMYGKYAPDMIYRKIVEFFSRY</sequence>
<reference evidence="9" key="1">
    <citation type="submission" date="2020-12" db="EMBL/GenBank/DDBJ databases">
        <authorList>
            <person name="Guo S."/>
            <person name="Liu W."/>
            <person name="Wang X.P."/>
        </authorList>
    </citation>
    <scope>NUCLEOTIDE SEQUENCE</scope>
</reference>
<protein>
    <submittedName>
        <fullName evidence="9">Triacylglycerol lipase 2</fullName>
    </submittedName>
</protein>
<evidence type="ECO:0000256" key="2">
    <source>
        <dbReference type="ARBA" id="ARBA00022729"/>
    </source>
</evidence>
<feature type="signal peptide" evidence="7">
    <location>
        <begin position="1"/>
        <end position="19"/>
    </location>
</feature>
<dbReference type="GO" id="GO:0016787">
    <property type="term" value="F:hydrolase activity"/>
    <property type="evidence" value="ECO:0007669"/>
    <property type="project" value="UniProtKB-KW"/>
</dbReference>
<dbReference type="FunFam" id="3.40.50.1820:FF:000057">
    <property type="entry name" value="Lipase"/>
    <property type="match status" value="1"/>
</dbReference>
<feature type="domain" description="AB hydrolase-1" evidence="8">
    <location>
        <begin position="194"/>
        <end position="338"/>
    </location>
</feature>
<name>A0A8U0AW63_9CUCU</name>
<dbReference type="EMBL" id="MW355770">
    <property type="protein sequence ID" value="UPN66602.1"/>
    <property type="molecule type" value="mRNA"/>
</dbReference>
<dbReference type="PANTHER" id="PTHR11005">
    <property type="entry name" value="LYSOSOMAL ACID LIPASE-RELATED"/>
    <property type="match status" value="1"/>
</dbReference>
<dbReference type="InterPro" id="IPR000073">
    <property type="entry name" value="AB_hydrolase_1"/>
</dbReference>
<keyword evidence="2 7" id="KW-0732">Signal</keyword>
<keyword evidence="4" id="KW-0442">Lipid degradation</keyword>
<dbReference type="InterPro" id="IPR029058">
    <property type="entry name" value="AB_hydrolase_fold"/>
</dbReference>
<dbReference type="Gene3D" id="3.40.50.1820">
    <property type="entry name" value="alpha/beta hydrolase"/>
    <property type="match status" value="1"/>
</dbReference>
<dbReference type="AlphaFoldDB" id="A0A8U0AW63"/>
<proteinExistence type="evidence at transcript level"/>
<evidence type="ECO:0000256" key="4">
    <source>
        <dbReference type="ARBA" id="ARBA00022963"/>
    </source>
</evidence>
<evidence type="ECO:0000256" key="6">
    <source>
        <dbReference type="ARBA" id="ARBA00023180"/>
    </source>
</evidence>
<gene>
    <name evidence="9" type="primary">TGL2</name>
</gene>
<evidence type="ECO:0000256" key="3">
    <source>
        <dbReference type="ARBA" id="ARBA00022801"/>
    </source>
</evidence>
<accession>A0A8U0AW63</accession>
<feature type="chain" id="PRO_5035928668" evidence="7">
    <location>
        <begin position="20"/>
        <end position="511"/>
    </location>
</feature>
<evidence type="ECO:0000256" key="1">
    <source>
        <dbReference type="ARBA" id="ARBA00010701"/>
    </source>
</evidence>
<dbReference type="Pfam" id="PF00561">
    <property type="entry name" value="Abhydrolase_1"/>
    <property type="match status" value="1"/>
</dbReference>
<evidence type="ECO:0000256" key="7">
    <source>
        <dbReference type="SAM" id="SignalP"/>
    </source>
</evidence>
<keyword evidence="3" id="KW-0378">Hydrolase</keyword>
<dbReference type="SUPFAM" id="SSF53474">
    <property type="entry name" value="alpha/beta-Hydrolases"/>
    <property type="match status" value="1"/>
</dbReference>
<evidence type="ECO:0000313" key="9">
    <source>
        <dbReference type="EMBL" id="UPN66602.1"/>
    </source>
</evidence>